<dbReference type="GO" id="GO:0010411">
    <property type="term" value="P:xyloglucan metabolic process"/>
    <property type="evidence" value="ECO:0007669"/>
    <property type="project" value="InterPro"/>
</dbReference>
<dbReference type="STRING" id="15368.I1GKP4"/>
<feature type="signal peptide" evidence="4">
    <location>
        <begin position="1"/>
        <end position="25"/>
    </location>
</feature>
<dbReference type="EnsemblPlants" id="KQK12033">
    <property type="protein sequence ID" value="KQK12033"/>
    <property type="gene ID" value="BRADI_1g01150v3"/>
</dbReference>
<reference evidence="7" key="3">
    <citation type="submission" date="2018-08" db="UniProtKB">
        <authorList>
            <consortium name="EnsemblPlants"/>
        </authorList>
    </citation>
    <scope>IDENTIFICATION</scope>
    <source>
        <strain evidence="7">cv. Bd21</strain>
    </source>
</reference>
<dbReference type="Gene3D" id="2.60.120.200">
    <property type="match status" value="1"/>
</dbReference>
<feature type="domain" description="GH16" evidence="5">
    <location>
        <begin position="25"/>
        <end position="240"/>
    </location>
</feature>
<keyword evidence="2" id="KW-0326">Glycosidase</keyword>
<dbReference type="GeneID" id="100846757"/>
<dbReference type="InterPro" id="IPR044791">
    <property type="entry name" value="Beta-glucanase/XTH"/>
</dbReference>
<dbReference type="KEGG" id="bdi:100846757"/>
<feature type="active site" description="Nucleophile" evidence="3">
    <location>
        <position position="120"/>
    </location>
</feature>
<dbReference type="RefSeq" id="XP_003559116.1">
    <property type="nucleotide sequence ID" value="XM_003559068.4"/>
</dbReference>
<dbReference type="Gramene" id="KQK12033">
    <property type="protein sequence ID" value="KQK12033"/>
    <property type="gene ID" value="BRADI_1g01150v3"/>
</dbReference>
<dbReference type="HOGENOM" id="CLU_048041_1_2_1"/>
<dbReference type="SUPFAM" id="SSF49899">
    <property type="entry name" value="Concanavalin A-like lectins/glucanases"/>
    <property type="match status" value="1"/>
</dbReference>
<dbReference type="EMBL" id="CM000880">
    <property type="protein sequence ID" value="KQK12033.1"/>
    <property type="molecule type" value="Genomic_DNA"/>
</dbReference>
<accession>I1GKP4</accession>
<evidence type="ECO:0000259" key="5">
    <source>
        <dbReference type="PROSITE" id="PS51762"/>
    </source>
</evidence>
<evidence type="ECO:0000313" key="8">
    <source>
        <dbReference type="Proteomes" id="UP000008810"/>
    </source>
</evidence>
<sequence>MAASVTTTLLLLAATMSAAVSCVAAAFVDAGVPAVSFSSGFTMLFGEANMARSFSSGSGADDELISITLDRRSGSGFISKHYYHHGHFSADIKLPSGHTAGVVVAFYLSNADAFPDTHDELDFEFLGDRAGRPWRLQTNVYGNGSTSRGREERYLLPFDPAAAAHNFAVSWSPRAVVFSVDGVPIREVLRHGSNGNGDMGGDYPSKPMAVYATIWDGSTWATENGKYKVGYEHGPFTAQFSRLVLHGCAADGGGCAAMAGPETETMTVAPWERAAMRRWRRRQTLYTVCYDEDRYPAAAGKALPECETNAAERRMFERWGESKRLRQLQLQGQGQAPPLLVSLQQAD</sequence>
<dbReference type="OrthoDB" id="4781at2759"/>
<dbReference type="Pfam" id="PF00722">
    <property type="entry name" value="Glyco_hydro_16"/>
    <property type="match status" value="1"/>
</dbReference>
<evidence type="ECO:0000256" key="2">
    <source>
        <dbReference type="ARBA" id="ARBA00023295"/>
    </source>
</evidence>
<dbReference type="InterPro" id="IPR000757">
    <property type="entry name" value="Beta-glucanase-like"/>
</dbReference>
<evidence type="ECO:0000256" key="3">
    <source>
        <dbReference type="PIRSR" id="PIRSR005604-1"/>
    </source>
</evidence>
<keyword evidence="1" id="KW-0378">Hydrolase</keyword>
<reference evidence="6 7" key="1">
    <citation type="journal article" date="2010" name="Nature">
        <title>Genome sequencing and analysis of the model grass Brachypodium distachyon.</title>
        <authorList>
            <consortium name="International Brachypodium Initiative"/>
        </authorList>
    </citation>
    <scope>NUCLEOTIDE SEQUENCE [LARGE SCALE GENOMIC DNA]</scope>
    <source>
        <strain evidence="6">Bd21</strain>
        <strain evidence="7">cv. Bd21</strain>
    </source>
</reference>
<dbReference type="InterPro" id="IPR016455">
    <property type="entry name" value="XTH"/>
</dbReference>
<organism evidence="6">
    <name type="scientific">Brachypodium distachyon</name>
    <name type="common">Purple false brome</name>
    <name type="synonym">Trachynia distachya</name>
    <dbReference type="NCBI Taxonomy" id="15368"/>
    <lineage>
        <taxon>Eukaryota</taxon>
        <taxon>Viridiplantae</taxon>
        <taxon>Streptophyta</taxon>
        <taxon>Embryophyta</taxon>
        <taxon>Tracheophyta</taxon>
        <taxon>Spermatophyta</taxon>
        <taxon>Magnoliopsida</taxon>
        <taxon>Liliopsida</taxon>
        <taxon>Poales</taxon>
        <taxon>Poaceae</taxon>
        <taxon>BOP clade</taxon>
        <taxon>Pooideae</taxon>
        <taxon>Stipodae</taxon>
        <taxon>Brachypodieae</taxon>
        <taxon>Brachypodium</taxon>
    </lineage>
</organism>
<dbReference type="PIRSF" id="PIRSF005604">
    <property type="entry name" value="XET"/>
    <property type="match status" value="1"/>
</dbReference>
<dbReference type="Proteomes" id="UP000008810">
    <property type="component" value="Chromosome 1"/>
</dbReference>
<reference evidence="6" key="2">
    <citation type="submission" date="2017-06" db="EMBL/GenBank/DDBJ databases">
        <title>WGS assembly of Brachypodium distachyon.</title>
        <authorList>
            <consortium name="The International Brachypodium Initiative"/>
            <person name="Lucas S."/>
            <person name="Harmon-Smith M."/>
            <person name="Lail K."/>
            <person name="Tice H."/>
            <person name="Grimwood J."/>
            <person name="Bruce D."/>
            <person name="Barry K."/>
            <person name="Shu S."/>
            <person name="Lindquist E."/>
            <person name="Wang M."/>
            <person name="Pitluck S."/>
            <person name="Vogel J.P."/>
            <person name="Garvin D.F."/>
            <person name="Mockler T.C."/>
            <person name="Schmutz J."/>
            <person name="Rokhsar D."/>
            <person name="Bevan M.W."/>
        </authorList>
    </citation>
    <scope>NUCLEOTIDE SEQUENCE</scope>
    <source>
        <strain evidence="6">Bd21</strain>
    </source>
</reference>
<feature type="chain" id="PRO_5014093898" description="GH16 domain-containing protein" evidence="4">
    <location>
        <begin position="26"/>
        <end position="347"/>
    </location>
</feature>
<dbReference type="OMA" id="WEWGESK"/>
<name>I1GKP4_BRADI</name>
<protein>
    <recommendedName>
        <fullName evidence="5">GH16 domain-containing protein</fullName>
    </recommendedName>
</protein>
<evidence type="ECO:0000313" key="7">
    <source>
        <dbReference type="EnsemblPlants" id="KQK12033"/>
    </source>
</evidence>
<dbReference type="PANTHER" id="PTHR31062">
    <property type="entry name" value="XYLOGLUCAN ENDOTRANSGLUCOSYLASE/HYDROLASE PROTEIN 8-RELATED"/>
    <property type="match status" value="1"/>
</dbReference>
<proteinExistence type="predicted"/>
<keyword evidence="8" id="KW-1185">Reference proteome</keyword>
<gene>
    <name evidence="7" type="primary">LOC100846757</name>
    <name evidence="6" type="ORF">BRADI_1g01150v3</name>
</gene>
<dbReference type="GO" id="GO:0016762">
    <property type="term" value="F:xyloglucan:xyloglucosyl transferase activity"/>
    <property type="evidence" value="ECO:0007669"/>
    <property type="project" value="InterPro"/>
</dbReference>
<feature type="active site" description="Proton donor" evidence="3">
    <location>
        <position position="124"/>
    </location>
</feature>
<evidence type="ECO:0000256" key="4">
    <source>
        <dbReference type="SAM" id="SignalP"/>
    </source>
</evidence>
<dbReference type="AlphaFoldDB" id="I1GKP4"/>
<keyword evidence="4" id="KW-0732">Signal</keyword>
<evidence type="ECO:0000256" key="1">
    <source>
        <dbReference type="ARBA" id="ARBA00022801"/>
    </source>
</evidence>
<dbReference type="GO" id="GO:0004553">
    <property type="term" value="F:hydrolase activity, hydrolyzing O-glycosyl compounds"/>
    <property type="evidence" value="ECO:0007669"/>
    <property type="project" value="InterPro"/>
</dbReference>
<dbReference type="InterPro" id="IPR013320">
    <property type="entry name" value="ConA-like_dom_sf"/>
</dbReference>
<evidence type="ECO:0000313" key="6">
    <source>
        <dbReference type="EMBL" id="KQK12033.1"/>
    </source>
</evidence>
<dbReference type="eggNOG" id="ENOG502QURN">
    <property type="taxonomic scope" value="Eukaryota"/>
</dbReference>
<dbReference type="GO" id="GO:0042546">
    <property type="term" value="P:cell wall biogenesis"/>
    <property type="evidence" value="ECO:0007669"/>
    <property type="project" value="InterPro"/>
</dbReference>
<dbReference type="PROSITE" id="PS51762">
    <property type="entry name" value="GH16_2"/>
    <property type="match status" value="1"/>
</dbReference>